<reference evidence="1 2" key="1">
    <citation type="submission" date="2015-02" db="EMBL/GenBank/DDBJ databases">
        <authorList>
            <person name="Ju K.-S."/>
            <person name="Doroghazi J.R."/>
            <person name="Metcalf W."/>
        </authorList>
    </citation>
    <scope>NUCLEOTIDE SEQUENCE [LARGE SCALE GENOMIC DNA]</scope>
    <source>
        <strain evidence="1 2">ATCC 31215</strain>
    </source>
</reference>
<sequence length="68" mass="7353">MMLRWLAGNGSCKNGACPTLWGTENGDYVVQGYVITDRHRLAELNLPDGESAVVIPAAVLEGYFRAQG</sequence>
<keyword evidence="2" id="KW-1185">Reference proteome</keyword>
<name>A0A0F2TCH2_STRR3</name>
<evidence type="ECO:0000313" key="1">
    <source>
        <dbReference type="EMBL" id="KJS60869.1"/>
    </source>
</evidence>
<dbReference type="EMBL" id="JZKH01000035">
    <property type="protein sequence ID" value="KJS60869.1"/>
    <property type="molecule type" value="Genomic_DNA"/>
</dbReference>
<gene>
    <name evidence="1" type="ORF">VM95_18430</name>
</gene>
<dbReference type="PATRIC" id="fig|359131.3.peg.4305"/>
<organism evidence="1 2">
    <name type="scientific">Streptomyces rubellomurinus (strain ATCC 31215)</name>
    <dbReference type="NCBI Taxonomy" id="359131"/>
    <lineage>
        <taxon>Bacteria</taxon>
        <taxon>Bacillati</taxon>
        <taxon>Actinomycetota</taxon>
        <taxon>Actinomycetes</taxon>
        <taxon>Kitasatosporales</taxon>
        <taxon>Streptomycetaceae</taxon>
        <taxon>Streptomyces</taxon>
    </lineage>
</organism>
<dbReference type="Proteomes" id="UP000033699">
    <property type="component" value="Unassembled WGS sequence"/>
</dbReference>
<evidence type="ECO:0000313" key="2">
    <source>
        <dbReference type="Proteomes" id="UP000033699"/>
    </source>
</evidence>
<protein>
    <submittedName>
        <fullName evidence="1">Uncharacterized protein</fullName>
    </submittedName>
</protein>
<proteinExistence type="predicted"/>
<accession>A0A0F2TCH2</accession>
<dbReference type="AlphaFoldDB" id="A0A0F2TCH2"/>
<comment type="caution">
    <text evidence="1">The sequence shown here is derived from an EMBL/GenBank/DDBJ whole genome shotgun (WGS) entry which is preliminary data.</text>
</comment>